<organism evidence="2 3">
    <name type="scientific">Gigaspora margarita</name>
    <dbReference type="NCBI Taxonomy" id="4874"/>
    <lineage>
        <taxon>Eukaryota</taxon>
        <taxon>Fungi</taxon>
        <taxon>Fungi incertae sedis</taxon>
        <taxon>Mucoromycota</taxon>
        <taxon>Glomeromycotina</taxon>
        <taxon>Glomeromycetes</taxon>
        <taxon>Diversisporales</taxon>
        <taxon>Gigasporaceae</taxon>
        <taxon>Gigaspora</taxon>
    </lineage>
</organism>
<keyword evidence="3" id="KW-1185">Reference proteome</keyword>
<feature type="chain" id="PRO_5047514019" evidence="1">
    <location>
        <begin position="23"/>
        <end position="58"/>
    </location>
</feature>
<protein>
    <submittedName>
        <fullName evidence="2">21350_t:CDS:1</fullName>
    </submittedName>
</protein>
<accession>A0ABN7WJM5</accession>
<sequence>LTFATLLRAAAIFSAIAGTIDGKYKVISTKINHNHFTQVQLLHWQEDPHLQSRLYFSN</sequence>
<dbReference type="EMBL" id="CAJVQB010048443">
    <property type="protein sequence ID" value="CAG8833986.1"/>
    <property type="molecule type" value="Genomic_DNA"/>
</dbReference>
<gene>
    <name evidence="2" type="ORF">GMARGA_LOCUS31824</name>
</gene>
<name>A0ABN7WJM5_GIGMA</name>
<feature type="non-terminal residue" evidence="2">
    <location>
        <position position="1"/>
    </location>
</feature>
<comment type="caution">
    <text evidence="2">The sequence shown here is derived from an EMBL/GenBank/DDBJ whole genome shotgun (WGS) entry which is preliminary data.</text>
</comment>
<proteinExistence type="predicted"/>
<feature type="signal peptide" evidence="1">
    <location>
        <begin position="1"/>
        <end position="22"/>
    </location>
</feature>
<dbReference type="Proteomes" id="UP000789901">
    <property type="component" value="Unassembled WGS sequence"/>
</dbReference>
<reference evidence="2 3" key="1">
    <citation type="submission" date="2021-06" db="EMBL/GenBank/DDBJ databases">
        <authorList>
            <person name="Kallberg Y."/>
            <person name="Tangrot J."/>
            <person name="Rosling A."/>
        </authorList>
    </citation>
    <scope>NUCLEOTIDE SEQUENCE [LARGE SCALE GENOMIC DNA]</scope>
    <source>
        <strain evidence="2 3">120-4 pot B 10/14</strain>
    </source>
</reference>
<evidence type="ECO:0000256" key="1">
    <source>
        <dbReference type="SAM" id="SignalP"/>
    </source>
</evidence>
<keyword evidence="1" id="KW-0732">Signal</keyword>
<evidence type="ECO:0000313" key="2">
    <source>
        <dbReference type="EMBL" id="CAG8833986.1"/>
    </source>
</evidence>
<evidence type="ECO:0000313" key="3">
    <source>
        <dbReference type="Proteomes" id="UP000789901"/>
    </source>
</evidence>